<name>A0A9W8YZA8_9PEZI</name>
<evidence type="ECO:0000256" key="1">
    <source>
        <dbReference type="SAM" id="MobiDB-lite"/>
    </source>
</evidence>
<keyword evidence="3" id="KW-1185">Reference proteome</keyword>
<organism evidence="2 3">
    <name type="scientific">Gnomoniopsis smithogilvyi</name>
    <dbReference type="NCBI Taxonomy" id="1191159"/>
    <lineage>
        <taxon>Eukaryota</taxon>
        <taxon>Fungi</taxon>
        <taxon>Dikarya</taxon>
        <taxon>Ascomycota</taxon>
        <taxon>Pezizomycotina</taxon>
        <taxon>Sordariomycetes</taxon>
        <taxon>Sordariomycetidae</taxon>
        <taxon>Diaporthales</taxon>
        <taxon>Gnomoniaceae</taxon>
        <taxon>Gnomoniopsis</taxon>
    </lineage>
</organism>
<accession>A0A9W8YZA8</accession>
<sequence>MARERNITEKAEAEWNKQKQAALDMQVKQWGDTGLKVPIERMAAIGPKPRGTTAAQVVEGPWKRERRRV</sequence>
<proteinExistence type="predicted"/>
<comment type="caution">
    <text evidence="2">The sequence shown here is derived from an EMBL/GenBank/DDBJ whole genome shotgun (WGS) entry which is preliminary data.</text>
</comment>
<dbReference type="EMBL" id="JAPEVB010000002">
    <property type="protein sequence ID" value="KAJ4394248.1"/>
    <property type="molecule type" value="Genomic_DNA"/>
</dbReference>
<protein>
    <submittedName>
        <fullName evidence="2">Uncharacterized protein</fullName>
    </submittedName>
</protein>
<gene>
    <name evidence="2" type="ORF">N0V93_003465</name>
</gene>
<evidence type="ECO:0000313" key="3">
    <source>
        <dbReference type="Proteomes" id="UP001140453"/>
    </source>
</evidence>
<dbReference type="OrthoDB" id="5239362at2759"/>
<feature type="region of interest" description="Disordered" evidence="1">
    <location>
        <begin position="46"/>
        <end position="69"/>
    </location>
</feature>
<dbReference type="AlphaFoldDB" id="A0A9W8YZA8"/>
<dbReference type="Proteomes" id="UP001140453">
    <property type="component" value="Unassembled WGS sequence"/>
</dbReference>
<evidence type="ECO:0000313" key="2">
    <source>
        <dbReference type="EMBL" id="KAJ4394248.1"/>
    </source>
</evidence>
<reference evidence="2" key="1">
    <citation type="submission" date="2022-10" db="EMBL/GenBank/DDBJ databases">
        <title>Tapping the CABI collections for fungal endophytes: first genome assemblies for Collariella, Neodidymelliopsis, Ascochyta clinopodiicola, Didymella pomorum, Didymosphaeria variabile, Neocosmospora piperis and Neocucurbitaria cava.</title>
        <authorList>
            <person name="Hill R."/>
        </authorList>
    </citation>
    <scope>NUCLEOTIDE SEQUENCE</scope>
    <source>
        <strain evidence="2">IMI 355082</strain>
    </source>
</reference>